<comment type="similarity">
    <text evidence="1">Belongs to the ADP-ribosylglycohydrolase family.</text>
</comment>
<keyword evidence="4" id="KW-1185">Reference proteome</keyword>
<dbReference type="SUPFAM" id="SSF101478">
    <property type="entry name" value="ADP-ribosylglycohydrolase"/>
    <property type="match status" value="1"/>
</dbReference>
<sequence length="373" mass="42699">MEERYIGCMILHAVGDTVGYKNSKWEFKGGDYTTTLEKVYEFIDLGGITKISFKDWNVSDDTILHLQTADAMLQDYNSINTLGNIMKNNFLVAYDQFKKEGLSVRYPGKTTLQSLKLLEDGAMWNEIPYNLYSGGSGASMRTLCIGLALYGEENRQKLIQIAIESSRITNNSAVGYLGGFVSALFTAYAIEGKKINDWPFLMLELFKNGSITKYIKTIGRDINNYEEDHHVFLEKWHRYIEDKFDDNRNVVKRKATKNLVLRSKYYEDVFAFKKIEKHSDKLANVYTFIGSGGDDSVIIAYDCLIDSENNWEKLVYYAMLHNGDTDTTGAIAAGFYGAVNGYKDVPENFMEHLEYKKEIIDVAKKLYKKFYKS</sequence>
<dbReference type="PANTHER" id="PTHR16222:SF26">
    <property type="entry name" value="ADP-RIBOSYLHYDROLASE ARH1"/>
    <property type="match status" value="1"/>
</dbReference>
<protein>
    <submittedName>
        <fullName evidence="3">ADP-ribosylglycohydrolase</fullName>
    </submittedName>
</protein>
<reference evidence="3 4" key="1">
    <citation type="submission" date="2020-04" db="EMBL/GenBank/DDBJ databases">
        <title>Advantages and limits of metagenomic assembly and binning of a giant virus.</title>
        <authorList>
            <person name="Schulz F."/>
            <person name="Andreani J."/>
            <person name="Francis R."/>
            <person name="Boudjemaa H."/>
            <person name="Bou Khalil J.Y."/>
            <person name="Lee J."/>
            <person name="La Scola B."/>
            <person name="Woyke T."/>
        </authorList>
    </citation>
    <scope>NUCLEOTIDE SEQUENCE [LARGE SCALE GENOMIC DNA]</scope>
    <source>
        <strain evidence="3 4">FV1/VV64</strain>
    </source>
</reference>
<dbReference type="Gene3D" id="1.10.4080.10">
    <property type="entry name" value="ADP-ribosylation/Crystallin J1"/>
    <property type="match status" value="1"/>
</dbReference>
<organism evidence="3 4">
    <name type="scientific">Fadolivirus FV1/VV64</name>
    <dbReference type="NCBI Taxonomy" id="3070911"/>
    <lineage>
        <taxon>Viruses</taxon>
        <taxon>Varidnaviria</taxon>
        <taxon>Bamfordvirae</taxon>
        <taxon>Nucleocytoviricota</taxon>
        <taxon>Megaviricetes</taxon>
        <taxon>Imitervirales</taxon>
        <taxon>Mimiviridae</taxon>
        <taxon>Klosneuvirinae</taxon>
        <taxon>Fadolivirus</taxon>
        <taxon>Fadolivirus algeromassiliense</taxon>
    </lineage>
</organism>
<evidence type="ECO:0000256" key="2">
    <source>
        <dbReference type="ARBA" id="ARBA00022801"/>
    </source>
</evidence>
<dbReference type="InterPro" id="IPR005502">
    <property type="entry name" value="Ribosyl_crysJ1"/>
</dbReference>
<dbReference type="Proteomes" id="UP001162001">
    <property type="component" value="Segment"/>
</dbReference>
<dbReference type="InterPro" id="IPR036705">
    <property type="entry name" value="Ribosyl_crysJ1_sf"/>
</dbReference>
<dbReference type="Pfam" id="PF03747">
    <property type="entry name" value="ADP_ribosyl_GH"/>
    <property type="match status" value="1"/>
</dbReference>
<evidence type="ECO:0000256" key="1">
    <source>
        <dbReference type="ARBA" id="ARBA00010702"/>
    </source>
</evidence>
<evidence type="ECO:0000313" key="4">
    <source>
        <dbReference type="Proteomes" id="UP001162001"/>
    </source>
</evidence>
<dbReference type="GO" id="GO:0016787">
    <property type="term" value="F:hydrolase activity"/>
    <property type="evidence" value="ECO:0007669"/>
    <property type="project" value="UniProtKB-KW"/>
</dbReference>
<gene>
    <name evidence="3" type="ORF">Fadolivirus_1_479</name>
</gene>
<dbReference type="InterPro" id="IPR050792">
    <property type="entry name" value="ADP-ribosylglycohydrolase"/>
</dbReference>
<name>A0A7D3V8Q7_9VIRU</name>
<dbReference type="PANTHER" id="PTHR16222">
    <property type="entry name" value="ADP-RIBOSYLGLYCOHYDROLASE"/>
    <property type="match status" value="1"/>
</dbReference>
<accession>A0A7D3V8Q7</accession>
<keyword evidence="2" id="KW-0378">Hydrolase</keyword>
<evidence type="ECO:0000313" key="3">
    <source>
        <dbReference type="EMBL" id="QKF93937.1"/>
    </source>
</evidence>
<dbReference type="EMBL" id="MT418680">
    <property type="protein sequence ID" value="QKF93937.1"/>
    <property type="molecule type" value="Genomic_DNA"/>
</dbReference>
<proteinExistence type="inferred from homology"/>